<gene>
    <name evidence="1" type="ORF">HPB50_002146</name>
</gene>
<evidence type="ECO:0000313" key="2">
    <source>
        <dbReference type="Proteomes" id="UP000821845"/>
    </source>
</evidence>
<name>A0ACB7RQ07_HYAAI</name>
<organism evidence="1 2">
    <name type="scientific">Hyalomma asiaticum</name>
    <name type="common">Tick</name>
    <dbReference type="NCBI Taxonomy" id="266040"/>
    <lineage>
        <taxon>Eukaryota</taxon>
        <taxon>Metazoa</taxon>
        <taxon>Ecdysozoa</taxon>
        <taxon>Arthropoda</taxon>
        <taxon>Chelicerata</taxon>
        <taxon>Arachnida</taxon>
        <taxon>Acari</taxon>
        <taxon>Parasitiformes</taxon>
        <taxon>Ixodida</taxon>
        <taxon>Ixodoidea</taxon>
        <taxon>Ixodidae</taxon>
        <taxon>Hyalomminae</taxon>
        <taxon>Hyalomma</taxon>
    </lineage>
</organism>
<accession>A0ACB7RQ07</accession>
<evidence type="ECO:0000313" key="1">
    <source>
        <dbReference type="EMBL" id="KAH6923524.1"/>
    </source>
</evidence>
<sequence>MCNSVTNNDSPHAAASSSASATLSTEHRTIQVRLETRYVPAGTAEAQASSIQDSLRSAHY</sequence>
<protein>
    <submittedName>
        <fullName evidence="1">Uncharacterized protein</fullName>
    </submittedName>
</protein>
<dbReference type="Proteomes" id="UP000821845">
    <property type="component" value="Chromosome 8"/>
</dbReference>
<reference evidence="1" key="1">
    <citation type="submission" date="2020-05" db="EMBL/GenBank/DDBJ databases">
        <title>Large-scale comparative analyses of tick genomes elucidate their genetic diversity and vector capacities.</title>
        <authorList>
            <person name="Jia N."/>
            <person name="Wang J."/>
            <person name="Shi W."/>
            <person name="Du L."/>
            <person name="Sun Y."/>
            <person name="Zhan W."/>
            <person name="Jiang J."/>
            <person name="Wang Q."/>
            <person name="Zhang B."/>
            <person name="Ji P."/>
            <person name="Sakyi L.B."/>
            <person name="Cui X."/>
            <person name="Yuan T."/>
            <person name="Jiang B."/>
            <person name="Yang W."/>
            <person name="Lam T.T.-Y."/>
            <person name="Chang Q."/>
            <person name="Ding S."/>
            <person name="Wang X."/>
            <person name="Zhu J."/>
            <person name="Ruan X."/>
            <person name="Zhao L."/>
            <person name="Wei J."/>
            <person name="Que T."/>
            <person name="Du C."/>
            <person name="Cheng J."/>
            <person name="Dai P."/>
            <person name="Han X."/>
            <person name="Huang E."/>
            <person name="Gao Y."/>
            <person name="Liu J."/>
            <person name="Shao H."/>
            <person name="Ye R."/>
            <person name="Li L."/>
            <person name="Wei W."/>
            <person name="Wang X."/>
            <person name="Wang C."/>
            <person name="Yang T."/>
            <person name="Huo Q."/>
            <person name="Li W."/>
            <person name="Guo W."/>
            <person name="Chen H."/>
            <person name="Zhou L."/>
            <person name="Ni X."/>
            <person name="Tian J."/>
            <person name="Zhou Y."/>
            <person name="Sheng Y."/>
            <person name="Liu T."/>
            <person name="Pan Y."/>
            <person name="Xia L."/>
            <person name="Li J."/>
            <person name="Zhao F."/>
            <person name="Cao W."/>
        </authorList>
    </citation>
    <scope>NUCLEOTIDE SEQUENCE</scope>
    <source>
        <strain evidence="1">Hyas-2018</strain>
    </source>
</reference>
<proteinExistence type="predicted"/>
<keyword evidence="2" id="KW-1185">Reference proteome</keyword>
<comment type="caution">
    <text evidence="1">The sequence shown here is derived from an EMBL/GenBank/DDBJ whole genome shotgun (WGS) entry which is preliminary data.</text>
</comment>
<dbReference type="EMBL" id="CM023488">
    <property type="protein sequence ID" value="KAH6923524.1"/>
    <property type="molecule type" value="Genomic_DNA"/>
</dbReference>